<dbReference type="EMBL" id="UINC01180143">
    <property type="protein sequence ID" value="SVD89190.1"/>
    <property type="molecule type" value="Genomic_DNA"/>
</dbReference>
<reference evidence="2" key="1">
    <citation type="submission" date="2018-05" db="EMBL/GenBank/DDBJ databases">
        <authorList>
            <person name="Lanie J.A."/>
            <person name="Ng W.-L."/>
            <person name="Kazmierczak K.M."/>
            <person name="Andrzejewski T.M."/>
            <person name="Davidsen T.M."/>
            <person name="Wayne K.J."/>
            <person name="Tettelin H."/>
            <person name="Glass J.I."/>
            <person name="Rusch D."/>
            <person name="Podicherti R."/>
            <person name="Tsui H.-C.T."/>
            <person name="Winkler M.E."/>
        </authorList>
    </citation>
    <scope>NUCLEOTIDE SEQUENCE</scope>
</reference>
<proteinExistence type="predicted"/>
<name>A0A382Z1I6_9ZZZZ</name>
<protein>
    <submittedName>
        <fullName evidence="2">Uncharacterized protein</fullName>
    </submittedName>
</protein>
<feature type="non-terminal residue" evidence="2">
    <location>
        <position position="23"/>
    </location>
</feature>
<feature type="region of interest" description="Disordered" evidence="1">
    <location>
        <begin position="1"/>
        <end position="23"/>
    </location>
</feature>
<dbReference type="AlphaFoldDB" id="A0A382Z1I6"/>
<feature type="compositionally biased region" description="Low complexity" evidence="1">
    <location>
        <begin position="1"/>
        <end position="13"/>
    </location>
</feature>
<sequence length="23" mass="2315">MASFSSAAVTASSRPRLANSDST</sequence>
<gene>
    <name evidence="2" type="ORF">METZ01_LOCUS442044</name>
</gene>
<organism evidence="2">
    <name type="scientific">marine metagenome</name>
    <dbReference type="NCBI Taxonomy" id="408172"/>
    <lineage>
        <taxon>unclassified sequences</taxon>
        <taxon>metagenomes</taxon>
        <taxon>ecological metagenomes</taxon>
    </lineage>
</organism>
<evidence type="ECO:0000313" key="2">
    <source>
        <dbReference type="EMBL" id="SVD89190.1"/>
    </source>
</evidence>
<accession>A0A382Z1I6</accession>
<evidence type="ECO:0000256" key="1">
    <source>
        <dbReference type="SAM" id="MobiDB-lite"/>
    </source>
</evidence>